<dbReference type="Pfam" id="PF01636">
    <property type="entry name" value="APH"/>
    <property type="match status" value="1"/>
</dbReference>
<evidence type="ECO:0000259" key="1">
    <source>
        <dbReference type="Pfam" id="PF01636"/>
    </source>
</evidence>
<dbReference type="InterPro" id="IPR011009">
    <property type="entry name" value="Kinase-like_dom_sf"/>
</dbReference>
<sequence>MVLTNQLQNWIINQIDPKASITLTKHLKGSTSSTLHLIKLKLEGEQREVVLRQFDNQEWLKEEPDLALHEAQSLSKATRVNVPTPSILAYDEKGEVCGGPLVLMSKVEGNVVLDDSYNQEWINGLAGTLAEIHKLNKCDFPWDYYPYKESTMAEVPTWSREPAAWQMAVCILNGSRPNYRECFIHRDYHPTNVLWKDGKVSGVVDWVNACLGPAGIDVAHCRVNLAMLYGASAADAFLTAYQNNAGELFEYNPYWDIASLNDILEGPPEVYPGWEAFGFTGLTTGMMKERLDQYLLSILDKVKG</sequence>
<organism evidence="2 3">
    <name type="scientific">Oceanobacillus halophilus</name>
    <dbReference type="NCBI Taxonomy" id="930130"/>
    <lineage>
        <taxon>Bacteria</taxon>
        <taxon>Bacillati</taxon>
        <taxon>Bacillota</taxon>
        <taxon>Bacilli</taxon>
        <taxon>Bacillales</taxon>
        <taxon>Bacillaceae</taxon>
        <taxon>Oceanobacillus</taxon>
    </lineage>
</organism>
<dbReference type="Proteomes" id="UP000269301">
    <property type="component" value="Unassembled WGS sequence"/>
</dbReference>
<dbReference type="SUPFAM" id="SSF56112">
    <property type="entry name" value="Protein kinase-like (PK-like)"/>
    <property type="match status" value="1"/>
</dbReference>
<feature type="domain" description="Aminoglycoside phosphotransferase" evidence="1">
    <location>
        <begin position="42"/>
        <end position="245"/>
    </location>
</feature>
<dbReference type="GO" id="GO:0016740">
    <property type="term" value="F:transferase activity"/>
    <property type="evidence" value="ECO:0007669"/>
    <property type="project" value="UniProtKB-KW"/>
</dbReference>
<dbReference type="PANTHER" id="PTHR21310">
    <property type="entry name" value="AMINOGLYCOSIDE PHOSPHOTRANSFERASE-RELATED-RELATED"/>
    <property type="match status" value="1"/>
</dbReference>
<accession>A0A495A1C4</accession>
<evidence type="ECO:0000313" key="2">
    <source>
        <dbReference type="EMBL" id="RKQ33241.1"/>
    </source>
</evidence>
<keyword evidence="2" id="KW-0808">Transferase</keyword>
<proteinExistence type="predicted"/>
<reference evidence="2 3" key="1">
    <citation type="journal article" date="2016" name="Int. J. Syst. Evol. Microbiol.">
        <title>Oceanobacillus halophilus sp. nov., a novel moderately halophilic bacterium from a hypersaline lake.</title>
        <authorList>
            <person name="Amoozegar M.A."/>
            <person name="Bagheri M."/>
            <person name="Makhdoumi A."/>
            <person name="Nikou M.M."/>
            <person name="Fazeli S.A.S."/>
            <person name="Schumann P."/>
            <person name="Sproer C."/>
            <person name="Sanchez-Porro C."/>
            <person name="Ventosa A."/>
        </authorList>
    </citation>
    <scope>NUCLEOTIDE SEQUENCE [LARGE SCALE GENOMIC DNA]</scope>
    <source>
        <strain evidence="2 3">DSM 23996</strain>
    </source>
</reference>
<dbReference type="Gene3D" id="3.30.200.20">
    <property type="entry name" value="Phosphorylase Kinase, domain 1"/>
    <property type="match status" value="1"/>
</dbReference>
<dbReference type="InterPro" id="IPR051678">
    <property type="entry name" value="AGP_Transferase"/>
</dbReference>
<dbReference type="RefSeq" id="WP_121204403.1">
    <property type="nucleotide sequence ID" value="NZ_RBZP01000007.1"/>
</dbReference>
<dbReference type="Gene3D" id="3.90.1200.10">
    <property type="match status" value="1"/>
</dbReference>
<dbReference type="EMBL" id="RBZP01000007">
    <property type="protein sequence ID" value="RKQ33241.1"/>
    <property type="molecule type" value="Genomic_DNA"/>
</dbReference>
<dbReference type="AlphaFoldDB" id="A0A495A1C4"/>
<dbReference type="OrthoDB" id="9800774at2"/>
<protein>
    <submittedName>
        <fullName evidence="2">Aminoglycoside phosphotransferase family protein</fullName>
    </submittedName>
</protein>
<evidence type="ECO:0000313" key="3">
    <source>
        <dbReference type="Proteomes" id="UP000269301"/>
    </source>
</evidence>
<name>A0A495A1C4_9BACI</name>
<gene>
    <name evidence="2" type="ORF">D8M06_10730</name>
</gene>
<comment type="caution">
    <text evidence="2">The sequence shown here is derived from an EMBL/GenBank/DDBJ whole genome shotgun (WGS) entry which is preliminary data.</text>
</comment>
<dbReference type="InterPro" id="IPR002575">
    <property type="entry name" value="Aminoglycoside_PTrfase"/>
</dbReference>
<keyword evidence="3" id="KW-1185">Reference proteome</keyword>